<protein>
    <submittedName>
        <fullName evidence="3">Uncharacterized protein</fullName>
    </submittedName>
</protein>
<evidence type="ECO:0000256" key="1">
    <source>
        <dbReference type="SAM" id="MobiDB-lite"/>
    </source>
</evidence>
<feature type="region of interest" description="Disordered" evidence="1">
    <location>
        <begin position="233"/>
        <end position="282"/>
    </location>
</feature>
<dbReference type="EMBL" id="LNIX01000003">
    <property type="protein sequence ID" value="OXA58453.1"/>
    <property type="molecule type" value="Genomic_DNA"/>
</dbReference>
<proteinExistence type="predicted"/>
<evidence type="ECO:0000256" key="2">
    <source>
        <dbReference type="SAM" id="SignalP"/>
    </source>
</evidence>
<dbReference type="Proteomes" id="UP000198287">
    <property type="component" value="Unassembled WGS sequence"/>
</dbReference>
<gene>
    <name evidence="3" type="ORF">Fcan01_06426</name>
</gene>
<sequence>MNLLKFSTCQIFQFPLILISLISLCHGSKLGDDLEREGVIINTTTTSVPEKVTIPPEIEPTKSTIPFWSTWYKTYKPSYVNPKPAESDSTIDNSLKNKDINFDFDNILNTKYQLNYSYLFPNDNNYNFKYNDDTGTNYNYNYKNYDSTPTYSSTRVTYYPIGFVVFFIVVLCKFGARLCAEGSGVPRSAATTTSPSHHYNRQPTLVTATTVNGGTVPVFITASSSRTILIPLGEDNREGDTSPSADVANAAETTSGDNNKPPAYWETFLDDDDDKPPPSYDDAAKKEALVQIV</sequence>
<feature type="signal peptide" evidence="2">
    <location>
        <begin position="1"/>
        <end position="27"/>
    </location>
</feature>
<dbReference type="AlphaFoldDB" id="A0A226EL79"/>
<accession>A0A226EL79</accession>
<reference evidence="3 4" key="1">
    <citation type="submission" date="2015-12" db="EMBL/GenBank/DDBJ databases">
        <title>The genome of Folsomia candida.</title>
        <authorList>
            <person name="Faddeeva A."/>
            <person name="Derks M.F."/>
            <person name="Anvar Y."/>
            <person name="Smit S."/>
            <person name="Van Straalen N."/>
            <person name="Roelofs D."/>
        </authorList>
    </citation>
    <scope>NUCLEOTIDE SEQUENCE [LARGE SCALE GENOMIC DNA]</scope>
    <source>
        <strain evidence="3 4">VU population</strain>
        <tissue evidence="3">Whole body</tissue>
    </source>
</reference>
<comment type="caution">
    <text evidence="3">The sequence shown here is derived from an EMBL/GenBank/DDBJ whole genome shotgun (WGS) entry which is preliminary data.</text>
</comment>
<evidence type="ECO:0000313" key="3">
    <source>
        <dbReference type="EMBL" id="OXA58453.1"/>
    </source>
</evidence>
<organism evidence="3 4">
    <name type="scientific">Folsomia candida</name>
    <name type="common">Springtail</name>
    <dbReference type="NCBI Taxonomy" id="158441"/>
    <lineage>
        <taxon>Eukaryota</taxon>
        <taxon>Metazoa</taxon>
        <taxon>Ecdysozoa</taxon>
        <taxon>Arthropoda</taxon>
        <taxon>Hexapoda</taxon>
        <taxon>Collembola</taxon>
        <taxon>Entomobryomorpha</taxon>
        <taxon>Isotomoidea</taxon>
        <taxon>Isotomidae</taxon>
        <taxon>Proisotominae</taxon>
        <taxon>Folsomia</taxon>
    </lineage>
</organism>
<name>A0A226EL79_FOLCA</name>
<keyword evidence="2" id="KW-0732">Signal</keyword>
<feature type="chain" id="PRO_5013189170" evidence="2">
    <location>
        <begin position="28"/>
        <end position="293"/>
    </location>
</feature>
<evidence type="ECO:0000313" key="4">
    <source>
        <dbReference type="Proteomes" id="UP000198287"/>
    </source>
</evidence>
<keyword evidence="4" id="KW-1185">Reference proteome</keyword>